<sequence length="95" mass="10650">MVGQIILGLFFLNTRQKTHPIFSPSLHSFLTRQHLARAAFIVILALSLITVVIVSLTLSSSSSSHRRSLLPFRVSWECFGISFVLLYLLIGFITC</sequence>
<evidence type="ECO:0000313" key="3">
    <source>
        <dbReference type="Proteomes" id="UP000237000"/>
    </source>
</evidence>
<protein>
    <recommendedName>
        <fullName evidence="4">Transmembrane protein</fullName>
    </recommendedName>
</protein>
<evidence type="ECO:0000256" key="1">
    <source>
        <dbReference type="SAM" id="Phobius"/>
    </source>
</evidence>
<dbReference type="AlphaFoldDB" id="A0A2P5EKE3"/>
<keyword evidence="1" id="KW-0812">Transmembrane</keyword>
<evidence type="ECO:0008006" key="4">
    <source>
        <dbReference type="Google" id="ProtNLM"/>
    </source>
</evidence>
<keyword evidence="3" id="KW-1185">Reference proteome</keyword>
<dbReference type="EMBL" id="JXTC01000138">
    <property type="protein sequence ID" value="PON86003.1"/>
    <property type="molecule type" value="Genomic_DNA"/>
</dbReference>
<dbReference type="Proteomes" id="UP000237000">
    <property type="component" value="Unassembled WGS sequence"/>
</dbReference>
<proteinExistence type="predicted"/>
<keyword evidence="1" id="KW-1133">Transmembrane helix</keyword>
<reference evidence="3" key="1">
    <citation type="submission" date="2016-06" db="EMBL/GenBank/DDBJ databases">
        <title>Parallel loss of symbiosis genes in relatives of nitrogen-fixing non-legume Parasponia.</title>
        <authorList>
            <person name="Van Velzen R."/>
            <person name="Holmer R."/>
            <person name="Bu F."/>
            <person name="Rutten L."/>
            <person name="Van Zeijl A."/>
            <person name="Liu W."/>
            <person name="Santuari L."/>
            <person name="Cao Q."/>
            <person name="Sharma T."/>
            <person name="Shen D."/>
            <person name="Roswanjaya Y."/>
            <person name="Wardhani T."/>
            <person name="Kalhor M.S."/>
            <person name="Jansen J."/>
            <person name="Van den Hoogen J."/>
            <person name="Gungor B."/>
            <person name="Hartog M."/>
            <person name="Hontelez J."/>
            <person name="Verver J."/>
            <person name="Yang W.-C."/>
            <person name="Schijlen E."/>
            <person name="Repin R."/>
            <person name="Schilthuizen M."/>
            <person name="Schranz E."/>
            <person name="Heidstra R."/>
            <person name="Miyata K."/>
            <person name="Fedorova E."/>
            <person name="Kohlen W."/>
            <person name="Bisseling T."/>
            <person name="Smit S."/>
            <person name="Geurts R."/>
        </authorList>
    </citation>
    <scope>NUCLEOTIDE SEQUENCE [LARGE SCALE GENOMIC DNA]</scope>
    <source>
        <strain evidence="3">cv. RG33-2</strain>
    </source>
</reference>
<feature type="transmembrane region" description="Helical" evidence="1">
    <location>
        <begin position="35"/>
        <end position="58"/>
    </location>
</feature>
<comment type="caution">
    <text evidence="2">The sequence shown here is derived from an EMBL/GenBank/DDBJ whole genome shotgun (WGS) entry which is preliminary data.</text>
</comment>
<gene>
    <name evidence="2" type="ORF">TorRG33x02_182080</name>
</gene>
<keyword evidence="1" id="KW-0472">Membrane</keyword>
<dbReference type="InParanoid" id="A0A2P5EKE3"/>
<evidence type="ECO:0000313" key="2">
    <source>
        <dbReference type="EMBL" id="PON86003.1"/>
    </source>
</evidence>
<feature type="transmembrane region" description="Helical" evidence="1">
    <location>
        <begin position="70"/>
        <end position="93"/>
    </location>
</feature>
<name>A0A2P5EKE3_TREOI</name>
<organism evidence="2 3">
    <name type="scientific">Trema orientale</name>
    <name type="common">Charcoal tree</name>
    <name type="synonym">Celtis orientalis</name>
    <dbReference type="NCBI Taxonomy" id="63057"/>
    <lineage>
        <taxon>Eukaryota</taxon>
        <taxon>Viridiplantae</taxon>
        <taxon>Streptophyta</taxon>
        <taxon>Embryophyta</taxon>
        <taxon>Tracheophyta</taxon>
        <taxon>Spermatophyta</taxon>
        <taxon>Magnoliopsida</taxon>
        <taxon>eudicotyledons</taxon>
        <taxon>Gunneridae</taxon>
        <taxon>Pentapetalae</taxon>
        <taxon>rosids</taxon>
        <taxon>fabids</taxon>
        <taxon>Rosales</taxon>
        <taxon>Cannabaceae</taxon>
        <taxon>Trema</taxon>
    </lineage>
</organism>
<accession>A0A2P5EKE3</accession>